<gene>
    <name evidence="2" type="ORF">F7725_013392</name>
</gene>
<keyword evidence="3" id="KW-1185">Reference proteome</keyword>
<name>A0A7J5YQD7_DISMA</name>
<feature type="region of interest" description="Disordered" evidence="1">
    <location>
        <begin position="1"/>
        <end position="20"/>
    </location>
</feature>
<dbReference type="EMBL" id="JAAKFY010000010">
    <property type="protein sequence ID" value="KAF3851620.1"/>
    <property type="molecule type" value="Genomic_DNA"/>
</dbReference>
<proteinExistence type="predicted"/>
<organism evidence="2 3">
    <name type="scientific">Dissostichus mawsoni</name>
    <name type="common">Antarctic cod</name>
    <dbReference type="NCBI Taxonomy" id="36200"/>
    <lineage>
        <taxon>Eukaryota</taxon>
        <taxon>Metazoa</taxon>
        <taxon>Chordata</taxon>
        <taxon>Craniata</taxon>
        <taxon>Vertebrata</taxon>
        <taxon>Euteleostomi</taxon>
        <taxon>Actinopterygii</taxon>
        <taxon>Neopterygii</taxon>
        <taxon>Teleostei</taxon>
        <taxon>Neoteleostei</taxon>
        <taxon>Acanthomorphata</taxon>
        <taxon>Eupercaria</taxon>
        <taxon>Perciformes</taxon>
        <taxon>Notothenioidei</taxon>
        <taxon>Nototheniidae</taxon>
        <taxon>Dissostichus</taxon>
    </lineage>
</organism>
<dbReference type="AlphaFoldDB" id="A0A7J5YQD7"/>
<accession>A0A7J5YQD7</accession>
<comment type="caution">
    <text evidence="2">The sequence shown here is derived from an EMBL/GenBank/DDBJ whole genome shotgun (WGS) entry which is preliminary data.</text>
</comment>
<dbReference type="Proteomes" id="UP000518266">
    <property type="component" value="Unassembled WGS sequence"/>
</dbReference>
<reference evidence="2 3" key="1">
    <citation type="submission" date="2020-03" db="EMBL/GenBank/DDBJ databases">
        <title>Dissostichus mawsoni Genome sequencing and assembly.</title>
        <authorList>
            <person name="Park H."/>
        </authorList>
    </citation>
    <scope>NUCLEOTIDE SEQUENCE [LARGE SCALE GENOMIC DNA]</scope>
    <source>
        <strain evidence="2">DM0001</strain>
        <tissue evidence="2">Muscle</tissue>
    </source>
</reference>
<evidence type="ECO:0000313" key="2">
    <source>
        <dbReference type="EMBL" id="KAF3851620.1"/>
    </source>
</evidence>
<evidence type="ECO:0000313" key="3">
    <source>
        <dbReference type="Proteomes" id="UP000518266"/>
    </source>
</evidence>
<sequence>MEENEYEEVESEMEEVSEVEDRTYFEEVEEYFQSKDEKMIWSSIPPSDGRRMQLPVTQLPLAKLPLAKLPLLTHHPKGAGANSALARLMSKPRKCAKDAMHTSAKITPFWRGPQGAPGPPGLLLVLTTVTAHSTDAAITGRGGSLSLNSPQHDQVDTASIPALLRQSNSLSLVSSSFNKTACQLFLLRLEKGEGAPTGMNGPAEEPAFSVRIVFITITLVPKNRDVSKAEAKLSTVKLIFTEGHGPDLDVQPLPTGGGAGGRSCVTVHEVELNVLNQLLNGSQTQGHVLHVNTVNTAAAAHTVLLHILAVLVPLQEEEEGPMSE</sequence>
<protein>
    <submittedName>
        <fullName evidence="2">Uncharacterized protein</fullName>
    </submittedName>
</protein>
<feature type="compositionally biased region" description="Acidic residues" evidence="1">
    <location>
        <begin position="1"/>
        <end position="18"/>
    </location>
</feature>
<evidence type="ECO:0000256" key="1">
    <source>
        <dbReference type="SAM" id="MobiDB-lite"/>
    </source>
</evidence>